<evidence type="ECO:0000256" key="1">
    <source>
        <dbReference type="SAM" id="MobiDB-lite"/>
    </source>
</evidence>
<dbReference type="EMBL" id="JH930469">
    <property type="protein sequence ID" value="EKM59443.1"/>
    <property type="molecule type" value="Genomic_DNA"/>
</dbReference>
<dbReference type="InParanoid" id="K5W699"/>
<dbReference type="GeneID" id="18914791"/>
<dbReference type="AlphaFoldDB" id="K5W699"/>
<organism evidence="2 3">
    <name type="scientific">Phanerochaete carnosa (strain HHB-10118-sp)</name>
    <name type="common">White-rot fungus</name>
    <name type="synonym">Peniophora carnosa</name>
    <dbReference type="NCBI Taxonomy" id="650164"/>
    <lineage>
        <taxon>Eukaryota</taxon>
        <taxon>Fungi</taxon>
        <taxon>Dikarya</taxon>
        <taxon>Basidiomycota</taxon>
        <taxon>Agaricomycotina</taxon>
        <taxon>Agaricomycetes</taxon>
        <taxon>Polyporales</taxon>
        <taxon>Phanerochaetaceae</taxon>
        <taxon>Phanerochaete</taxon>
    </lineage>
</organism>
<evidence type="ECO:0000313" key="2">
    <source>
        <dbReference type="EMBL" id="EKM59443.1"/>
    </source>
</evidence>
<accession>K5W699</accession>
<gene>
    <name evidence="2" type="ORF">PHACADRAFT_249939</name>
</gene>
<sequence>MAASKVAAALKQLLPAELPPSLQSRSGSLYSVLSRYPKDGVGQHVHQIRWNTKGIADSYWLITRTKLKLEGQHGKVWGKLVWRGKTINIREVRIPGGLKYDWKQGASRGKPQGTQAAATTLS</sequence>
<dbReference type="Proteomes" id="UP000008370">
    <property type="component" value="Unassembled WGS sequence"/>
</dbReference>
<reference evidence="2 3" key="1">
    <citation type="journal article" date="2012" name="BMC Genomics">
        <title>Comparative genomics of the white-rot fungi, Phanerochaete carnosa and P. chrysosporium, to elucidate the genetic basis of the distinct wood types they colonize.</title>
        <authorList>
            <person name="Suzuki H."/>
            <person name="MacDonald J."/>
            <person name="Syed K."/>
            <person name="Salamov A."/>
            <person name="Hori C."/>
            <person name="Aerts A."/>
            <person name="Henrissat B."/>
            <person name="Wiebenga A."/>
            <person name="vanKuyk P.A."/>
            <person name="Barry K."/>
            <person name="Lindquist E."/>
            <person name="LaButti K."/>
            <person name="Lapidus A."/>
            <person name="Lucas S."/>
            <person name="Coutinho P."/>
            <person name="Gong Y."/>
            <person name="Samejima M."/>
            <person name="Mahadevan R."/>
            <person name="Abou-Zaid M."/>
            <person name="de Vries R.P."/>
            <person name="Igarashi K."/>
            <person name="Yadav J.S."/>
            <person name="Grigoriev I.V."/>
            <person name="Master E.R."/>
        </authorList>
    </citation>
    <scope>NUCLEOTIDE SEQUENCE [LARGE SCALE GENOMIC DNA]</scope>
    <source>
        <strain evidence="2 3">HHB-10118-sp</strain>
    </source>
</reference>
<dbReference type="GO" id="GO:0003735">
    <property type="term" value="F:structural constituent of ribosome"/>
    <property type="evidence" value="ECO:0007669"/>
    <property type="project" value="InterPro"/>
</dbReference>
<feature type="region of interest" description="Disordered" evidence="1">
    <location>
        <begin position="102"/>
        <end position="122"/>
    </location>
</feature>
<dbReference type="RefSeq" id="XP_007392004.1">
    <property type="nucleotide sequence ID" value="XM_007391942.1"/>
</dbReference>
<dbReference type="InterPro" id="IPR032053">
    <property type="entry name" value="Ribosomal_mS34"/>
</dbReference>
<dbReference type="HOGENOM" id="CLU_146166_0_0_1"/>
<feature type="compositionally biased region" description="Polar residues" evidence="1">
    <location>
        <begin position="112"/>
        <end position="122"/>
    </location>
</feature>
<protein>
    <submittedName>
        <fullName evidence="2">Uncharacterized protein</fullName>
    </submittedName>
</protein>
<dbReference type="GO" id="GO:0005739">
    <property type="term" value="C:mitochondrion"/>
    <property type="evidence" value="ECO:0007669"/>
    <property type="project" value="InterPro"/>
</dbReference>
<dbReference type="Pfam" id="PF16053">
    <property type="entry name" value="MRP-S34"/>
    <property type="match status" value="1"/>
</dbReference>
<dbReference type="KEGG" id="pco:PHACADRAFT_249939"/>
<evidence type="ECO:0000313" key="3">
    <source>
        <dbReference type="Proteomes" id="UP000008370"/>
    </source>
</evidence>
<proteinExistence type="predicted"/>
<name>K5W699_PHACS</name>
<keyword evidence="3" id="KW-1185">Reference proteome</keyword>
<dbReference type="OrthoDB" id="16434at2759"/>